<feature type="region of interest" description="Disordered" evidence="1">
    <location>
        <begin position="14"/>
        <end position="39"/>
    </location>
</feature>
<dbReference type="STRING" id="2282107.A0A286ULV1"/>
<name>A0A286ULV1_9AGAM</name>
<dbReference type="Pfam" id="PF15496">
    <property type="entry name" value="DUF4646"/>
    <property type="match status" value="1"/>
</dbReference>
<feature type="compositionally biased region" description="Basic and acidic residues" evidence="1">
    <location>
        <begin position="711"/>
        <end position="725"/>
    </location>
</feature>
<feature type="compositionally biased region" description="Basic and acidic residues" evidence="1">
    <location>
        <begin position="355"/>
        <end position="373"/>
    </location>
</feature>
<dbReference type="AlphaFoldDB" id="A0A286ULV1"/>
<dbReference type="EMBL" id="NBII01000003">
    <property type="protein sequence ID" value="PAV20519.1"/>
    <property type="molecule type" value="Genomic_DNA"/>
</dbReference>
<feature type="compositionally biased region" description="Gly residues" evidence="1">
    <location>
        <begin position="318"/>
        <end position="327"/>
    </location>
</feature>
<feature type="region of interest" description="Disordered" evidence="1">
    <location>
        <begin position="185"/>
        <end position="446"/>
    </location>
</feature>
<feature type="compositionally biased region" description="Basic and acidic residues" evidence="1">
    <location>
        <begin position="227"/>
        <end position="271"/>
    </location>
</feature>
<dbReference type="OrthoDB" id="3248421at2759"/>
<dbReference type="InterPro" id="IPR028018">
    <property type="entry name" value="DUF4646"/>
</dbReference>
<comment type="caution">
    <text evidence="2">The sequence shown here is derived from an EMBL/GenBank/DDBJ whole genome shotgun (WGS) entry which is preliminary data.</text>
</comment>
<dbReference type="InParanoid" id="A0A286ULV1"/>
<feature type="compositionally biased region" description="Basic and acidic residues" evidence="1">
    <location>
        <begin position="381"/>
        <end position="398"/>
    </location>
</feature>
<gene>
    <name evidence="2" type="ORF">PNOK_0314600</name>
</gene>
<feature type="compositionally biased region" description="Basic and acidic residues" evidence="1">
    <location>
        <begin position="287"/>
        <end position="315"/>
    </location>
</feature>
<evidence type="ECO:0000313" key="3">
    <source>
        <dbReference type="Proteomes" id="UP000217199"/>
    </source>
</evidence>
<organism evidence="2 3">
    <name type="scientific">Pyrrhoderma noxium</name>
    <dbReference type="NCBI Taxonomy" id="2282107"/>
    <lineage>
        <taxon>Eukaryota</taxon>
        <taxon>Fungi</taxon>
        <taxon>Dikarya</taxon>
        <taxon>Basidiomycota</taxon>
        <taxon>Agaricomycotina</taxon>
        <taxon>Agaricomycetes</taxon>
        <taxon>Hymenochaetales</taxon>
        <taxon>Hymenochaetaceae</taxon>
        <taxon>Pyrrhoderma</taxon>
    </lineage>
</organism>
<accession>A0A286ULV1</accession>
<dbReference type="Proteomes" id="UP000217199">
    <property type="component" value="Unassembled WGS sequence"/>
</dbReference>
<sequence>MSYLYGGASTTQRSPYVAAGGTLPPTHSPYTTTSPVGAPPRSPYAPAGTLSAAGYVPSAAASTVHAGYGITTSTLSPGSGAPVYGTSPMAPQAILPGTTASTIVSPTQTAQPFVANVQVGAVTYTTTTDQLGRVTYHVFKAEPSTYQSPQGVTYTGIQWVPTETSTVPPAGIAPAGPDVLASFRGHLPSAPTKSMPEAHPTPPMRDYTTELREKEREREEHRRRKKEEKASRRAEEAWEAERMAREIAEEKEIRKARERDAQRDAEVERASRLRRQSVGAGLNSGYERSRSRPPDALRERELRDREERDLDRRMGEMNLGGRGGYGAEYGAPIPSGARSRRQSVSIPGGYDEPATYDREDDRDDYGRYGEGQRRTSIYGAPERDRERDRDEYYREPRRASVYAATDRDRHQYGDRDREYERERRSRPNSMYAGAERSPYRRGDPLPNSVLDARGQEVYPPGHILAGQPILSDGHPVRTATLGAPSRGASPIPPFPVGNVYGASPRAGMANSGLSPRAGPVMMPQVTSPGVGVATPLVGGYGAPSMPQEHLLASPEAFNRPINRALAFTPFQMLKLQDMDDFLDDLIRPQPPILSTHDVLPEDWGRFMNDLMLAWKGQLPLPDGPVKRSDLVIDLLDLWNHSFFAPRHAEIVLYKGRNPRSGLNKGAPEAKLTDAQLAYHFSDDSVSDSDSEDEFGAGSAYQYQQSYGSKRHQNEKAAKKKARMEEKVRKELELKNRYTLWLVNIHPY</sequence>
<feature type="region of interest" description="Disordered" evidence="1">
    <location>
        <begin position="702"/>
        <end position="725"/>
    </location>
</feature>
<feature type="compositionally biased region" description="Low complexity" evidence="1">
    <location>
        <begin position="22"/>
        <end position="35"/>
    </location>
</feature>
<protein>
    <submittedName>
        <fullName evidence="2">Uncharacterized protein</fullName>
    </submittedName>
</protein>
<evidence type="ECO:0000256" key="1">
    <source>
        <dbReference type="SAM" id="MobiDB-lite"/>
    </source>
</evidence>
<keyword evidence="3" id="KW-1185">Reference proteome</keyword>
<feature type="compositionally biased region" description="Basic and acidic residues" evidence="1">
    <location>
        <begin position="405"/>
        <end position="425"/>
    </location>
</feature>
<evidence type="ECO:0000313" key="2">
    <source>
        <dbReference type="EMBL" id="PAV20519.1"/>
    </source>
</evidence>
<feature type="compositionally biased region" description="Basic and acidic residues" evidence="1">
    <location>
        <begin position="207"/>
        <end position="220"/>
    </location>
</feature>
<proteinExistence type="predicted"/>
<reference evidence="2 3" key="1">
    <citation type="journal article" date="2017" name="Mol. Ecol.">
        <title>Comparative and population genomic landscape of Phellinus noxius: A hypervariable fungus causing root rot in trees.</title>
        <authorList>
            <person name="Chung C.L."/>
            <person name="Lee T.J."/>
            <person name="Akiba M."/>
            <person name="Lee H.H."/>
            <person name="Kuo T.H."/>
            <person name="Liu D."/>
            <person name="Ke H.M."/>
            <person name="Yokoi T."/>
            <person name="Roa M.B."/>
            <person name="Lu M.J."/>
            <person name="Chang Y.Y."/>
            <person name="Ann P.J."/>
            <person name="Tsai J.N."/>
            <person name="Chen C.Y."/>
            <person name="Tzean S.S."/>
            <person name="Ota Y."/>
            <person name="Hattori T."/>
            <person name="Sahashi N."/>
            <person name="Liou R.F."/>
            <person name="Kikuchi T."/>
            <person name="Tsai I.J."/>
        </authorList>
    </citation>
    <scope>NUCLEOTIDE SEQUENCE [LARGE SCALE GENOMIC DNA]</scope>
    <source>
        <strain evidence="2 3">FFPRI411160</strain>
    </source>
</reference>